<gene>
    <name evidence="2" type="ORF">EOT10_38000</name>
</gene>
<evidence type="ECO:0000313" key="2">
    <source>
        <dbReference type="EMBL" id="RVU15902.1"/>
    </source>
</evidence>
<keyword evidence="3" id="KW-1185">Reference proteome</keyword>
<dbReference type="InterPro" id="IPR000792">
    <property type="entry name" value="Tscrpt_reg_LuxR_C"/>
</dbReference>
<protein>
    <recommendedName>
        <fullName evidence="1">HTH luxR-type domain-containing protein</fullName>
    </recommendedName>
</protein>
<dbReference type="PANTHER" id="PTHR34293">
    <property type="entry name" value="HTH-TYPE TRANSCRIPTIONAL REGULATOR TRMBL2"/>
    <property type="match status" value="1"/>
</dbReference>
<dbReference type="InterPro" id="IPR016032">
    <property type="entry name" value="Sig_transdc_resp-reg_C-effctor"/>
</dbReference>
<dbReference type="RefSeq" id="WP_127832945.1">
    <property type="nucleotide sequence ID" value="NZ_RZYA01000030.1"/>
</dbReference>
<comment type="caution">
    <text evidence="2">The sequence shown here is derived from an EMBL/GenBank/DDBJ whole genome shotgun (WGS) entry which is preliminary data.</text>
</comment>
<feature type="domain" description="HTH luxR-type" evidence="1">
    <location>
        <begin position="273"/>
        <end position="330"/>
    </location>
</feature>
<dbReference type="SMART" id="SM00421">
    <property type="entry name" value="HTH_LUXR"/>
    <property type="match status" value="1"/>
</dbReference>
<proteinExistence type="predicted"/>
<dbReference type="OrthoDB" id="3369460at2"/>
<accession>A0A3S2V6X7</accession>
<evidence type="ECO:0000259" key="1">
    <source>
        <dbReference type="SMART" id="SM00421"/>
    </source>
</evidence>
<dbReference type="PANTHER" id="PTHR34293:SF1">
    <property type="entry name" value="HTH-TYPE TRANSCRIPTIONAL REGULATOR TRMBL2"/>
    <property type="match status" value="1"/>
</dbReference>
<dbReference type="Proteomes" id="UP000283128">
    <property type="component" value="Unassembled WGS sequence"/>
</dbReference>
<name>A0A3S2V6X7_9ACTN</name>
<dbReference type="Gene3D" id="1.10.10.10">
    <property type="entry name" value="Winged helix-like DNA-binding domain superfamily/Winged helix DNA-binding domain"/>
    <property type="match status" value="2"/>
</dbReference>
<organism evidence="2 3">
    <name type="scientific">Streptomyces antnestii</name>
    <dbReference type="NCBI Taxonomy" id="2494256"/>
    <lineage>
        <taxon>Bacteria</taxon>
        <taxon>Bacillati</taxon>
        <taxon>Actinomycetota</taxon>
        <taxon>Actinomycetes</taxon>
        <taxon>Kitasatosporales</taxon>
        <taxon>Streptomycetaceae</taxon>
        <taxon>Streptomyces</taxon>
    </lineage>
</organism>
<dbReference type="GO" id="GO:0006355">
    <property type="term" value="P:regulation of DNA-templated transcription"/>
    <property type="evidence" value="ECO:0007669"/>
    <property type="project" value="InterPro"/>
</dbReference>
<evidence type="ECO:0000313" key="3">
    <source>
        <dbReference type="Proteomes" id="UP000283128"/>
    </source>
</evidence>
<dbReference type="SUPFAM" id="SSF46894">
    <property type="entry name" value="C-terminal effector domain of the bipartite response regulators"/>
    <property type="match status" value="1"/>
</dbReference>
<sequence length="346" mass="37429">MPEAPALADASLLTLLGLGSEEDAVYRLLVDRPDSDPAALADSGAGPDDIDRVLGRLVERGLVSAEHRDGTVRYRAAPPVLALGPLLESRRAALHRVESLVGELAERHRSAQSYVPVEVLSGTVAIRRRLLAMQRRARHEVCSFVPAMPVPQVLTFQDNLEEAEREAMDRGVALRAVVERGCLDHPDTARTLADVVAHGQQISVVEDLPIKMVLVDRKAALLPLDPERDEVEPVALVVHRSGLLTGLQSLFEQHFDKGRLLGAHGAEGSGGGGRELDATDRQIVALLHIGLTDTAMARQLGMGHRTVQRRLRALMEEAGAVTRFQLGWHAARAGWLDGEATNSVSP</sequence>
<dbReference type="InterPro" id="IPR036388">
    <property type="entry name" value="WH-like_DNA-bd_sf"/>
</dbReference>
<dbReference type="InterPro" id="IPR051797">
    <property type="entry name" value="TrmB-like"/>
</dbReference>
<dbReference type="EMBL" id="RZYA01000030">
    <property type="protein sequence ID" value="RVU15902.1"/>
    <property type="molecule type" value="Genomic_DNA"/>
</dbReference>
<reference evidence="2 3" key="1">
    <citation type="submission" date="2019-01" db="EMBL/GenBank/DDBJ databases">
        <title>Genome sequences of Streptomyces and Rhizobium isolates collected from root and soil.</title>
        <authorList>
            <person name="Chhettri S."/>
            <person name="Sevigny J.L."/>
            <person name="Sen A."/>
            <person name="Ennis N."/>
            <person name="Tisa L."/>
        </authorList>
    </citation>
    <scope>NUCLEOTIDE SEQUENCE [LARGE SCALE GENOMIC DNA]</scope>
    <source>
        <strain evidence="2 3">San01</strain>
    </source>
</reference>
<dbReference type="GO" id="GO:0003677">
    <property type="term" value="F:DNA binding"/>
    <property type="evidence" value="ECO:0007669"/>
    <property type="project" value="InterPro"/>
</dbReference>
<dbReference type="AlphaFoldDB" id="A0A3S2V6X7"/>